<dbReference type="AlphaFoldDB" id="A0A7J5XKU2"/>
<evidence type="ECO:0000313" key="1">
    <source>
        <dbReference type="EMBL" id="KAF3837207.1"/>
    </source>
</evidence>
<keyword evidence="2" id="KW-1185">Reference proteome</keyword>
<sequence length="103" mass="11490">MNSQWMAMTCSRSRQKLVGERPPLAVAGQVLGLRLGGRGLISPPLRQYRVYCCGSDTAKVEAHSWANAWLVSPALHCNVRTALRSPSWNSIRTHRCREGEKKS</sequence>
<gene>
    <name evidence="1" type="ORF">F7725_004671</name>
</gene>
<protein>
    <submittedName>
        <fullName evidence="1">Uncharacterized protein</fullName>
    </submittedName>
</protein>
<evidence type="ECO:0000313" key="2">
    <source>
        <dbReference type="Proteomes" id="UP000518266"/>
    </source>
</evidence>
<organism evidence="1 2">
    <name type="scientific">Dissostichus mawsoni</name>
    <name type="common">Antarctic cod</name>
    <dbReference type="NCBI Taxonomy" id="36200"/>
    <lineage>
        <taxon>Eukaryota</taxon>
        <taxon>Metazoa</taxon>
        <taxon>Chordata</taxon>
        <taxon>Craniata</taxon>
        <taxon>Vertebrata</taxon>
        <taxon>Euteleostomi</taxon>
        <taxon>Actinopterygii</taxon>
        <taxon>Neopterygii</taxon>
        <taxon>Teleostei</taxon>
        <taxon>Neoteleostei</taxon>
        <taxon>Acanthomorphata</taxon>
        <taxon>Eupercaria</taxon>
        <taxon>Perciformes</taxon>
        <taxon>Notothenioidei</taxon>
        <taxon>Nototheniidae</taxon>
        <taxon>Dissostichus</taxon>
    </lineage>
</organism>
<accession>A0A7J5XKU2</accession>
<dbReference type="Proteomes" id="UP000518266">
    <property type="component" value="Unassembled WGS sequence"/>
</dbReference>
<name>A0A7J5XKU2_DISMA</name>
<comment type="caution">
    <text evidence="1">The sequence shown here is derived from an EMBL/GenBank/DDBJ whole genome shotgun (WGS) entry which is preliminary data.</text>
</comment>
<dbReference type="EMBL" id="JAAKFY010000023">
    <property type="protein sequence ID" value="KAF3837207.1"/>
    <property type="molecule type" value="Genomic_DNA"/>
</dbReference>
<reference evidence="1 2" key="1">
    <citation type="submission" date="2020-03" db="EMBL/GenBank/DDBJ databases">
        <title>Dissostichus mawsoni Genome sequencing and assembly.</title>
        <authorList>
            <person name="Park H."/>
        </authorList>
    </citation>
    <scope>NUCLEOTIDE SEQUENCE [LARGE SCALE GENOMIC DNA]</scope>
    <source>
        <strain evidence="1">DM0001</strain>
        <tissue evidence="1">Muscle</tissue>
    </source>
</reference>
<proteinExistence type="predicted"/>